<evidence type="ECO:0008006" key="10">
    <source>
        <dbReference type="Google" id="ProtNLM"/>
    </source>
</evidence>
<keyword evidence="6" id="KW-0051">Antiviral defense</keyword>
<evidence type="ECO:0000313" key="9">
    <source>
        <dbReference type="Proteomes" id="UP000005868"/>
    </source>
</evidence>
<organism evidence="8 9">
    <name type="scientific">Thermovirga lienii (strain ATCC BAA-1197 / DSM 17291 / Cas60314)</name>
    <dbReference type="NCBI Taxonomy" id="580340"/>
    <lineage>
        <taxon>Bacteria</taxon>
        <taxon>Thermotogati</taxon>
        <taxon>Synergistota</taxon>
        <taxon>Synergistia</taxon>
        <taxon>Synergistales</taxon>
        <taxon>Thermovirgaceae</taxon>
        <taxon>Thermovirga</taxon>
    </lineage>
</organism>
<evidence type="ECO:0000313" key="8">
    <source>
        <dbReference type="EMBL" id="AER65986.1"/>
    </source>
</evidence>
<dbReference type="InterPro" id="IPR042206">
    <property type="entry name" value="CRISPR-assoc_Cas1_C"/>
</dbReference>
<dbReference type="Proteomes" id="UP000005868">
    <property type="component" value="Chromosome"/>
</dbReference>
<protein>
    <recommendedName>
        <fullName evidence="10">CRISPR-associated endonuclease Cas1</fullName>
    </recommendedName>
</protein>
<dbReference type="STRING" id="580340.Tlie_0245"/>
<gene>
    <name evidence="8" type="ordered locus">Tlie_0245</name>
</gene>
<dbReference type="eggNOG" id="COG1518">
    <property type="taxonomic scope" value="Bacteria"/>
</dbReference>
<dbReference type="GO" id="GO:0004520">
    <property type="term" value="F:DNA endonuclease activity"/>
    <property type="evidence" value="ECO:0007669"/>
    <property type="project" value="InterPro"/>
</dbReference>
<dbReference type="HOGENOM" id="CLU_976392_0_0_0"/>
<dbReference type="InterPro" id="IPR002729">
    <property type="entry name" value="CRISPR-assoc_Cas1"/>
</dbReference>
<proteinExistence type="predicted"/>
<dbReference type="InterPro" id="IPR019858">
    <property type="entry name" value="CRISPR-assoc_Cas1_HMARI/TNEAP"/>
</dbReference>
<evidence type="ECO:0000256" key="7">
    <source>
        <dbReference type="ARBA" id="ARBA00023125"/>
    </source>
</evidence>
<dbReference type="PANTHER" id="PTHR43219">
    <property type="entry name" value="CRISPR-ASSOCIATED ENDONUCLEASE CAS1"/>
    <property type="match status" value="1"/>
</dbReference>
<evidence type="ECO:0000256" key="6">
    <source>
        <dbReference type="ARBA" id="ARBA00023118"/>
    </source>
</evidence>
<keyword evidence="4" id="KW-0378">Hydrolase</keyword>
<sequence>MNIGEKKQKREITIIQGWRTPYVSMFIPADPVVFPYRVLRLAQAVYYATPEKRIRVIKTLLKGVAESYVFWANICSQCLITEEILRAVRVFRRNIDSIGEVKEGLGFEGNFHKEIFEIWMRNVPPEFGFTGRNRQPPRDPLNALISYGNSLMYKICVPPLQKAGFNTSVGFLHQPGRGRHTLALDIAELLKPVLVEAVIWNMLLEGEFARDMTTEGPGGCFLNKDGKKAYRDSLFKMVEDLFGGSTRCHFGWPINLLKALEETVARISRDLIQETIPESWVVFRR</sequence>
<evidence type="ECO:0000256" key="3">
    <source>
        <dbReference type="ARBA" id="ARBA00022759"/>
    </source>
</evidence>
<dbReference type="CDD" id="cd09634">
    <property type="entry name" value="Cas1_I-II-III"/>
    <property type="match status" value="1"/>
</dbReference>
<dbReference type="OrthoDB" id="9803119at2"/>
<accession>G7V6M7</accession>
<evidence type="ECO:0000256" key="4">
    <source>
        <dbReference type="ARBA" id="ARBA00022801"/>
    </source>
</evidence>
<evidence type="ECO:0000256" key="5">
    <source>
        <dbReference type="ARBA" id="ARBA00022842"/>
    </source>
</evidence>
<name>G7V6M7_THELD</name>
<keyword evidence="1" id="KW-0540">Nuclease</keyword>
<dbReference type="GO" id="GO:0051607">
    <property type="term" value="P:defense response to virus"/>
    <property type="evidence" value="ECO:0007669"/>
    <property type="project" value="UniProtKB-KW"/>
</dbReference>
<dbReference type="EMBL" id="CP003096">
    <property type="protein sequence ID" value="AER65986.1"/>
    <property type="molecule type" value="Genomic_DNA"/>
</dbReference>
<dbReference type="GO" id="GO:0016787">
    <property type="term" value="F:hydrolase activity"/>
    <property type="evidence" value="ECO:0007669"/>
    <property type="project" value="UniProtKB-KW"/>
</dbReference>
<dbReference type="PANTHER" id="PTHR43219:SF2">
    <property type="entry name" value="CRISPR-ASSOCIATED ENDONUCLEASE CAS1"/>
    <property type="match status" value="1"/>
</dbReference>
<dbReference type="GO" id="GO:0043571">
    <property type="term" value="P:maintenance of CRISPR repeat elements"/>
    <property type="evidence" value="ECO:0007669"/>
    <property type="project" value="InterPro"/>
</dbReference>
<reference evidence="9" key="1">
    <citation type="submission" date="2011-10" db="EMBL/GenBank/DDBJ databases">
        <title>The complete genome of chromosome of Thermovirga lienii DSM 17291.</title>
        <authorList>
            <consortium name="US DOE Joint Genome Institute (JGI-PGF)"/>
            <person name="Lucas S."/>
            <person name="Copeland A."/>
            <person name="Lapidus A."/>
            <person name="Glavina del Rio T."/>
            <person name="Dalin E."/>
            <person name="Tice H."/>
            <person name="Bruce D."/>
            <person name="Goodwin L."/>
            <person name="Pitluck S."/>
            <person name="Peters L."/>
            <person name="Mikhailova N."/>
            <person name="Saunders E."/>
            <person name="Kyrpides N."/>
            <person name="Mavromatis K."/>
            <person name="Ivanova N."/>
            <person name="Last F.I."/>
            <person name="Brettin T."/>
            <person name="Detter J.C."/>
            <person name="Han C."/>
            <person name="Larimer F."/>
            <person name="Land M."/>
            <person name="Hauser L."/>
            <person name="Markowitz V."/>
            <person name="Cheng J.-F."/>
            <person name="Hugenholtz P."/>
            <person name="Woyke T."/>
            <person name="Wu D."/>
            <person name="Spring S."/>
            <person name="Schroeder M."/>
            <person name="Brambilla E.-M."/>
            <person name="Klenk H.-P."/>
            <person name="Eisen J.A."/>
        </authorList>
    </citation>
    <scope>NUCLEOTIDE SEQUENCE [LARGE SCALE GENOMIC DNA]</scope>
    <source>
        <strain evidence="9">ATCC BAA-1197 / DSM 17291 / Cas60314</strain>
    </source>
</reference>
<reference evidence="8 9" key="2">
    <citation type="journal article" date="2012" name="Stand. Genomic Sci.">
        <title>Genome sequence of the moderately thermophilic, amino-acid-degrading and sulfur-reducing bacterium Thermovirga lienii type strain (Cas60314(T)).</title>
        <authorList>
            <person name="Goker M."/>
            <person name="Saunders E."/>
            <person name="Lapidus A."/>
            <person name="Nolan M."/>
            <person name="Lucas S."/>
            <person name="Hammon N."/>
            <person name="Deshpande S."/>
            <person name="Cheng J.F."/>
            <person name="Han C."/>
            <person name="Tapia R."/>
            <person name="Goodwin L.A."/>
            <person name="Pitluck S."/>
            <person name="Liolios K."/>
            <person name="Mavromatis K."/>
            <person name="Pagani I."/>
            <person name="Ivanova N."/>
            <person name="Mikhailova N."/>
            <person name="Pati A."/>
            <person name="Chen A."/>
            <person name="Palaniappan K."/>
            <person name="Land M."/>
            <person name="Chang Y.J."/>
            <person name="Jeffries C.D."/>
            <person name="Brambilla E.M."/>
            <person name="Rohde M."/>
            <person name="Spring S."/>
            <person name="Detter J.C."/>
            <person name="Woyke T."/>
            <person name="Bristow J."/>
            <person name="Eisen J.A."/>
            <person name="Markowitz V."/>
            <person name="Hugenholtz P."/>
            <person name="Kyrpides N.C."/>
            <person name="Klenk H.P."/>
        </authorList>
    </citation>
    <scope>NUCLEOTIDE SEQUENCE [LARGE SCALE GENOMIC DNA]</scope>
    <source>
        <strain evidence="9">ATCC BAA-1197 / DSM 17291 / Cas60314</strain>
    </source>
</reference>
<evidence type="ECO:0000256" key="1">
    <source>
        <dbReference type="ARBA" id="ARBA00022722"/>
    </source>
</evidence>
<keyword evidence="7" id="KW-0238">DNA-binding</keyword>
<dbReference type="GO" id="GO:0046872">
    <property type="term" value="F:metal ion binding"/>
    <property type="evidence" value="ECO:0007669"/>
    <property type="project" value="UniProtKB-KW"/>
</dbReference>
<evidence type="ECO:0000256" key="2">
    <source>
        <dbReference type="ARBA" id="ARBA00022723"/>
    </source>
</evidence>
<keyword evidence="9" id="KW-1185">Reference proteome</keyword>
<keyword evidence="3" id="KW-0255">Endonuclease</keyword>
<dbReference type="NCBIfam" id="TIGR00287">
    <property type="entry name" value="cas1"/>
    <property type="match status" value="1"/>
</dbReference>
<dbReference type="KEGG" id="tli:Tlie_0245"/>
<dbReference type="Gene3D" id="1.20.120.920">
    <property type="entry name" value="CRISPR-associated endonuclease Cas1, C-terminal domain"/>
    <property type="match status" value="1"/>
</dbReference>
<keyword evidence="2" id="KW-0479">Metal-binding</keyword>
<dbReference type="AlphaFoldDB" id="G7V6M7"/>
<dbReference type="GO" id="GO:0003677">
    <property type="term" value="F:DNA binding"/>
    <property type="evidence" value="ECO:0007669"/>
    <property type="project" value="UniProtKB-KW"/>
</dbReference>
<dbReference type="Pfam" id="PF01867">
    <property type="entry name" value="Cas_Cas1"/>
    <property type="match status" value="1"/>
</dbReference>
<keyword evidence="5" id="KW-0460">Magnesium</keyword>